<keyword evidence="6 10" id="KW-0067">ATP-binding</keyword>
<evidence type="ECO:0000256" key="2">
    <source>
        <dbReference type="ARBA" id="ARBA00001946"/>
    </source>
</evidence>
<dbReference type="Pfam" id="PF08443">
    <property type="entry name" value="RimK"/>
    <property type="match status" value="1"/>
</dbReference>
<evidence type="ECO:0000256" key="4">
    <source>
        <dbReference type="ARBA" id="ARBA00022723"/>
    </source>
</evidence>
<keyword evidence="3" id="KW-0436">Ligase</keyword>
<keyword evidence="7" id="KW-0460">Magnesium</keyword>
<reference evidence="13 14" key="1">
    <citation type="submission" date="2017-06" db="EMBL/GenBank/DDBJ databases">
        <authorList>
            <person name="Kim H.J."/>
            <person name="Triplett B.A."/>
        </authorList>
    </citation>
    <scope>NUCLEOTIDE SEQUENCE [LARGE SCALE GENOMIC DNA]</scope>
    <source>
        <strain evidence="13 14">DSM 14713</strain>
    </source>
</reference>
<dbReference type="GO" id="GO:0006412">
    <property type="term" value="P:translation"/>
    <property type="evidence" value="ECO:0007669"/>
    <property type="project" value="UniProtKB-KW"/>
</dbReference>
<dbReference type="Gene3D" id="3.30.1490.20">
    <property type="entry name" value="ATP-grasp fold, A domain"/>
    <property type="match status" value="1"/>
</dbReference>
<evidence type="ECO:0000256" key="3">
    <source>
        <dbReference type="ARBA" id="ARBA00022598"/>
    </source>
</evidence>
<protein>
    <submittedName>
        <fullName evidence="13">Ribosomal protein S6 glutaminyl transferase</fullName>
    </submittedName>
</protein>
<evidence type="ECO:0000256" key="8">
    <source>
        <dbReference type="ARBA" id="ARBA00022917"/>
    </source>
</evidence>
<dbReference type="Pfam" id="PF18030">
    <property type="entry name" value="Rimk_N"/>
    <property type="match status" value="1"/>
</dbReference>
<dbReference type="InterPro" id="IPR041107">
    <property type="entry name" value="Rimk_N"/>
</dbReference>
<dbReference type="Proteomes" id="UP000217289">
    <property type="component" value="Chromosome"/>
</dbReference>
<dbReference type="AlphaFoldDB" id="A0A250IGF3"/>
<dbReference type="PROSITE" id="PS50975">
    <property type="entry name" value="ATP_GRASP"/>
    <property type="match status" value="1"/>
</dbReference>
<comment type="cofactor">
    <cofactor evidence="2">
        <name>Mg(2+)</name>
        <dbReference type="ChEBI" id="CHEBI:18420"/>
    </cofactor>
</comment>
<dbReference type="RefSeq" id="WP_095978798.1">
    <property type="nucleotide sequence ID" value="NZ_CP022163.1"/>
</dbReference>
<dbReference type="InterPro" id="IPR004666">
    <property type="entry name" value="Rp_bS6_RimK/Lys_biosynth_LsyX"/>
</dbReference>
<proteinExistence type="predicted"/>
<dbReference type="OrthoDB" id="3865600at2"/>
<keyword evidence="9" id="KW-0464">Manganese</keyword>
<evidence type="ECO:0000313" key="14">
    <source>
        <dbReference type="Proteomes" id="UP000217289"/>
    </source>
</evidence>
<evidence type="ECO:0000259" key="12">
    <source>
        <dbReference type="PROSITE" id="PS50975"/>
    </source>
</evidence>
<evidence type="ECO:0000256" key="6">
    <source>
        <dbReference type="ARBA" id="ARBA00022840"/>
    </source>
</evidence>
<dbReference type="Gene3D" id="3.30.470.20">
    <property type="entry name" value="ATP-grasp fold, B domain"/>
    <property type="match status" value="1"/>
</dbReference>
<dbReference type="GO" id="GO:0016740">
    <property type="term" value="F:transferase activity"/>
    <property type="evidence" value="ECO:0007669"/>
    <property type="project" value="UniProtKB-KW"/>
</dbReference>
<keyword evidence="8" id="KW-0648">Protein biosynthesis</keyword>
<dbReference type="EMBL" id="CP022163">
    <property type="protein sequence ID" value="ATB30338.1"/>
    <property type="molecule type" value="Genomic_DNA"/>
</dbReference>
<organism evidence="13 14">
    <name type="scientific">Melittangium boletus DSM 14713</name>
    <dbReference type="NCBI Taxonomy" id="1294270"/>
    <lineage>
        <taxon>Bacteria</taxon>
        <taxon>Pseudomonadati</taxon>
        <taxon>Myxococcota</taxon>
        <taxon>Myxococcia</taxon>
        <taxon>Myxococcales</taxon>
        <taxon>Cystobacterineae</taxon>
        <taxon>Archangiaceae</taxon>
        <taxon>Melittangium</taxon>
    </lineage>
</organism>
<keyword evidence="13" id="KW-0808">Transferase</keyword>
<comment type="cofactor">
    <cofactor evidence="1">
        <name>Mn(2+)</name>
        <dbReference type="ChEBI" id="CHEBI:29035"/>
    </cofactor>
</comment>
<evidence type="ECO:0000256" key="10">
    <source>
        <dbReference type="PROSITE-ProRule" id="PRU00409"/>
    </source>
</evidence>
<dbReference type="SUPFAM" id="SSF56059">
    <property type="entry name" value="Glutathione synthetase ATP-binding domain-like"/>
    <property type="match status" value="1"/>
</dbReference>
<dbReference type="InterPro" id="IPR013815">
    <property type="entry name" value="ATP_grasp_subdomain_1"/>
</dbReference>
<keyword evidence="14" id="KW-1185">Reference proteome</keyword>
<dbReference type="Gene3D" id="3.40.50.20">
    <property type="match status" value="1"/>
</dbReference>
<dbReference type="GO" id="GO:0018169">
    <property type="term" value="F:ribosomal S6-glutamic acid ligase activity"/>
    <property type="evidence" value="ECO:0007669"/>
    <property type="project" value="TreeGrafter"/>
</dbReference>
<feature type="domain" description="ATP-grasp" evidence="12">
    <location>
        <begin position="146"/>
        <end position="329"/>
    </location>
</feature>
<evidence type="ECO:0000256" key="5">
    <source>
        <dbReference type="ARBA" id="ARBA00022741"/>
    </source>
</evidence>
<accession>A0A250IGF3</accession>
<name>A0A250IGF3_9BACT</name>
<gene>
    <name evidence="13" type="ORF">MEBOL_003798</name>
</gene>
<dbReference type="GO" id="GO:0046872">
    <property type="term" value="F:metal ion binding"/>
    <property type="evidence" value="ECO:0007669"/>
    <property type="project" value="UniProtKB-KW"/>
</dbReference>
<evidence type="ECO:0000256" key="9">
    <source>
        <dbReference type="ARBA" id="ARBA00023211"/>
    </source>
</evidence>
<evidence type="ECO:0000256" key="1">
    <source>
        <dbReference type="ARBA" id="ARBA00001936"/>
    </source>
</evidence>
<evidence type="ECO:0000256" key="11">
    <source>
        <dbReference type="SAM" id="MobiDB-lite"/>
    </source>
</evidence>
<feature type="compositionally biased region" description="Basic and acidic residues" evidence="11">
    <location>
        <begin position="14"/>
        <end position="26"/>
    </location>
</feature>
<dbReference type="PANTHER" id="PTHR21621">
    <property type="entry name" value="RIBOSOMAL PROTEIN S6 MODIFICATION PROTEIN"/>
    <property type="match status" value="1"/>
</dbReference>
<dbReference type="GO" id="GO:0009432">
    <property type="term" value="P:SOS response"/>
    <property type="evidence" value="ECO:0007669"/>
    <property type="project" value="TreeGrafter"/>
</dbReference>
<dbReference type="InterPro" id="IPR011761">
    <property type="entry name" value="ATP-grasp"/>
</dbReference>
<feature type="region of interest" description="Disordered" evidence="11">
    <location>
        <begin position="1"/>
        <end position="44"/>
    </location>
</feature>
<dbReference type="NCBIfam" id="TIGR00768">
    <property type="entry name" value="rimK_fam"/>
    <property type="match status" value="1"/>
</dbReference>
<evidence type="ECO:0000256" key="7">
    <source>
        <dbReference type="ARBA" id="ARBA00022842"/>
    </source>
</evidence>
<evidence type="ECO:0000313" key="13">
    <source>
        <dbReference type="EMBL" id="ATB30338.1"/>
    </source>
</evidence>
<sequence>MPAKKVSTKKASVRARDKAPTREAEPRSASATPSPPRRPRAKKTVVILSRKRSLYSTRRLVEAIKQRGQRPLVLDTLRCNMVLAPSHPRMIYRGVDIKGVDVVIPRIGASITGYGLAVVNHFEMMGVPVLNSAAAIAQSRDKLRALQLLCRAGLDVPRTVMAHDRSDVRTLVREVGGLPVIIKLLRGTQGVGVMIAHSIQEVQTIVNTFWDLGQEVVLQEFVAESKGQDVRALVVGDRVVGAMRRRAKKGEFRSNIHRGGEGTSVQLPDSYVEVAVKAARLLGLEITGVDMLDGSKGPRLMELNSSPGFEGLEQATKKDIAGEMIDHALRLSERQRMATLIRPTL</sequence>
<dbReference type="PANTHER" id="PTHR21621:SF0">
    <property type="entry name" value="BETA-CITRYLGLUTAMATE SYNTHASE B-RELATED"/>
    <property type="match status" value="1"/>
</dbReference>
<keyword evidence="4" id="KW-0479">Metal-binding</keyword>
<dbReference type="KEGG" id="mbd:MEBOL_003798"/>
<feature type="compositionally biased region" description="Basic residues" evidence="11">
    <location>
        <begin position="1"/>
        <end position="13"/>
    </location>
</feature>
<dbReference type="InterPro" id="IPR013651">
    <property type="entry name" value="ATP-grasp_RimK-type"/>
</dbReference>
<dbReference type="GO" id="GO:0005737">
    <property type="term" value="C:cytoplasm"/>
    <property type="evidence" value="ECO:0007669"/>
    <property type="project" value="TreeGrafter"/>
</dbReference>
<dbReference type="GO" id="GO:0005524">
    <property type="term" value="F:ATP binding"/>
    <property type="evidence" value="ECO:0007669"/>
    <property type="project" value="UniProtKB-UniRule"/>
</dbReference>
<keyword evidence="5 10" id="KW-0547">Nucleotide-binding</keyword>